<organism evidence="3 4">
    <name type="scientific">Phytophthora nicotianae P1976</name>
    <dbReference type="NCBI Taxonomy" id="1317066"/>
    <lineage>
        <taxon>Eukaryota</taxon>
        <taxon>Sar</taxon>
        <taxon>Stramenopiles</taxon>
        <taxon>Oomycota</taxon>
        <taxon>Peronosporomycetes</taxon>
        <taxon>Peronosporales</taxon>
        <taxon>Peronosporaceae</taxon>
        <taxon>Phytophthora</taxon>
    </lineage>
</organism>
<evidence type="ECO:0000313" key="4">
    <source>
        <dbReference type="Proteomes" id="UP000028582"/>
    </source>
</evidence>
<dbReference type="AlphaFoldDB" id="A0A081A884"/>
<evidence type="ECO:0000256" key="2">
    <source>
        <dbReference type="SAM" id="MobiDB-lite"/>
    </source>
</evidence>
<comment type="caution">
    <text evidence="3">The sequence shown here is derived from an EMBL/GenBank/DDBJ whole genome shotgun (WGS) entry which is preliminary data.</text>
</comment>
<evidence type="ECO:0000313" key="3">
    <source>
        <dbReference type="EMBL" id="ETO75095.1"/>
    </source>
</evidence>
<reference evidence="3 4" key="1">
    <citation type="submission" date="2013-11" db="EMBL/GenBank/DDBJ databases">
        <title>The Genome Sequence of Phytophthora parasitica P1976.</title>
        <authorList>
            <consortium name="The Broad Institute Genomics Platform"/>
            <person name="Russ C."/>
            <person name="Tyler B."/>
            <person name="Panabieres F."/>
            <person name="Shan W."/>
            <person name="Tripathy S."/>
            <person name="Grunwald N."/>
            <person name="Machado M."/>
            <person name="Johnson C.S."/>
            <person name="Walker B."/>
            <person name="Young S."/>
            <person name="Zeng Q."/>
            <person name="Gargeya S."/>
            <person name="Fitzgerald M."/>
            <person name="Haas B."/>
            <person name="Abouelleil A."/>
            <person name="Allen A.W."/>
            <person name="Alvarado L."/>
            <person name="Arachchi H.M."/>
            <person name="Berlin A.M."/>
            <person name="Chapman S.B."/>
            <person name="Gainer-Dewar J."/>
            <person name="Goldberg J."/>
            <person name="Griggs A."/>
            <person name="Gujja S."/>
            <person name="Hansen M."/>
            <person name="Howarth C."/>
            <person name="Imamovic A."/>
            <person name="Ireland A."/>
            <person name="Larimer J."/>
            <person name="McCowan C."/>
            <person name="Murphy C."/>
            <person name="Pearson M."/>
            <person name="Poon T.W."/>
            <person name="Priest M."/>
            <person name="Roberts A."/>
            <person name="Saif S."/>
            <person name="Shea T."/>
            <person name="Sisk P."/>
            <person name="Sykes S."/>
            <person name="Wortman J."/>
            <person name="Nusbaum C."/>
            <person name="Birren B."/>
        </authorList>
    </citation>
    <scope>NUCLEOTIDE SEQUENCE [LARGE SCALE GENOMIC DNA]</scope>
    <source>
        <strain evidence="3 4">P1976</strain>
    </source>
</reference>
<proteinExistence type="predicted"/>
<gene>
    <name evidence="3" type="ORF">F444_09271</name>
</gene>
<feature type="region of interest" description="Disordered" evidence="2">
    <location>
        <begin position="35"/>
        <end position="96"/>
    </location>
</feature>
<dbReference type="Proteomes" id="UP000028582">
    <property type="component" value="Unassembled WGS sequence"/>
</dbReference>
<feature type="coiled-coil region" evidence="1">
    <location>
        <begin position="141"/>
        <end position="168"/>
    </location>
</feature>
<keyword evidence="1" id="KW-0175">Coiled coil</keyword>
<dbReference type="EMBL" id="ANJA01001723">
    <property type="protein sequence ID" value="ETO75095.1"/>
    <property type="molecule type" value="Genomic_DNA"/>
</dbReference>
<dbReference type="OrthoDB" id="10693388at2759"/>
<evidence type="ECO:0008006" key="5">
    <source>
        <dbReference type="Google" id="ProtNLM"/>
    </source>
</evidence>
<protein>
    <recommendedName>
        <fullName evidence="5">BZIP domain-containing protein</fullName>
    </recommendedName>
</protein>
<accession>A0A081A884</accession>
<dbReference type="CDD" id="cd14686">
    <property type="entry name" value="bZIP"/>
    <property type="match status" value="1"/>
</dbReference>
<evidence type="ECO:0000256" key="1">
    <source>
        <dbReference type="SAM" id="Coils"/>
    </source>
</evidence>
<name>A0A081A884_PHYNI</name>
<feature type="compositionally biased region" description="Polar residues" evidence="2">
    <location>
        <begin position="35"/>
        <end position="47"/>
    </location>
</feature>
<sequence>MPRSVFCPPNSQFLSDDVIGSICQRPTQVQSIRATNTNADRNCTTPPSGWAIPARISPAEDEDSISPRDKKRKRNGATADSDSTTHRQEDQDEEVKINSISMKKSVDLTKVAQLLDLGEELQRKRRRETQKRYRMRQIQLTTNLENDVHQLRQDIEKLLQQRDSGTEATRDAWNVALEFYARSRRLKTQNLYNLFEFLRATTAPDVAFSGGIGRERFANSWSILRWFDQVDVDLHSLKKYGDDCVVMTTRTRMTMTGRTLQNLFPRLYNCAESSVMVRLVTKLVDQQIVMDSRTLFQWDSATKLVTGVRTDSDLLTPLLGLLGRLEDVSIAFDQALISPDFQWR</sequence>